<keyword evidence="4 9" id="KW-0547">Nucleotide-binding</keyword>
<dbReference type="PIRSF" id="PIRSF001589">
    <property type="entry name" value="Asn_synthetase_glu-h"/>
    <property type="match status" value="1"/>
</dbReference>
<keyword evidence="7" id="KW-0315">Glutamine amidotransferase</keyword>
<evidence type="ECO:0000256" key="7">
    <source>
        <dbReference type="ARBA" id="ARBA00022962"/>
    </source>
</evidence>
<evidence type="ECO:0000256" key="3">
    <source>
        <dbReference type="ARBA" id="ARBA00012737"/>
    </source>
</evidence>
<evidence type="ECO:0000259" key="10">
    <source>
        <dbReference type="Pfam" id="PF00733"/>
    </source>
</evidence>
<keyword evidence="13" id="KW-1185">Reference proteome</keyword>
<dbReference type="OrthoDB" id="9763290at2"/>
<keyword evidence="6" id="KW-0061">Asparagine biosynthesis</keyword>
<evidence type="ECO:0000313" key="12">
    <source>
        <dbReference type="EMBL" id="RQW10622.1"/>
    </source>
</evidence>
<evidence type="ECO:0000256" key="2">
    <source>
        <dbReference type="ARBA" id="ARBA00005752"/>
    </source>
</evidence>
<dbReference type="Pfam" id="PF00733">
    <property type="entry name" value="Asn_synthase"/>
    <property type="match status" value="1"/>
</dbReference>
<evidence type="ECO:0000259" key="11">
    <source>
        <dbReference type="Pfam" id="PF13537"/>
    </source>
</evidence>
<dbReference type="InterPro" id="IPR001962">
    <property type="entry name" value="Asn_synthase"/>
</dbReference>
<feature type="binding site" evidence="9">
    <location>
        <position position="100"/>
    </location>
    <ligand>
        <name>L-glutamine</name>
        <dbReference type="ChEBI" id="CHEBI:58359"/>
    </ligand>
</feature>
<dbReference type="PANTHER" id="PTHR43284">
    <property type="entry name" value="ASPARAGINE SYNTHETASE (GLUTAMINE-HYDROLYZING)"/>
    <property type="match status" value="1"/>
</dbReference>
<organism evidence="12 13">
    <name type="scientific">Paenibacillus rhizophilus</name>
    <dbReference type="NCBI Taxonomy" id="1850366"/>
    <lineage>
        <taxon>Bacteria</taxon>
        <taxon>Bacillati</taxon>
        <taxon>Bacillota</taxon>
        <taxon>Bacilli</taxon>
        <taxon>Bacillales</taxon>
        <taxon>Paenibacillaceae</taxon>
        <taxon>Paenibacillus</taxon>
    </lineage>
</organism>
<comment type="similarity">
    <text evidence="2">Belongs to the asparagine synthetase family.</text>
</comment>
<evidence type="ECO:0000256" key="9">
    <source>
        <dbReference type="PIRSR" id="PIRSR001589-2"/>
    </source>
</evidence>
<dbReference type="PANTHER" id="PTHR43284:SF1">
    <property type="entry name" value="ASPARAGINE SYNTHETASE"/>
    <property type="match status" value="1"/>
</dbReference>
<dbReference type="Gene3D" id="3.60.20.10">
    <property type="entry name" value="Glutamine Phosphoribosylpyrophosphate, subunit 1, domain 1"/>
    <property type="match status" value="1"/>
</dbReference>
<evidence type="ECO:0000256" key="8">
    <source>
        <dbReference type="ARBA" id="ARBA00048741"/>
    </source>
</evidence>
<sequence>MGAISGIYMFGSDTDAAPAGSSIFGKLKAYSFNRTGEWVDQSVHLGCGILYNTPESKMEELPRCSDNGALVITADAIIDNRAELLEQFNLQPGDPAVVTDSDLIIRAYETWGHACPGHLIGDYAFAIWDIGKQELFIARDAMGSRTLYYTCENGYFSFCTVEKPLLGLFGERAELDEKWITDFLSIDGIQHELECEGTVYRGISQLPPAHYGIVNAKGLVKKRYWEPLRDIKPIVFGSDEEYVEAFNRCFSEAVTCRLRSLGEMGIFLSGGMDSGSIASVAAPQLADKGKKLYGFTSVPVPGFSERPSGTAIYNESREVELIAQAYPNIDITYGSFAEKNCLTDADELLRIFEQPYKIFQNMTWYHSFLKMAAERNCMVMLNGQTGNSTISYGNFGVQLATLYRKGRIAAAAREIYEFSRLANAPVRKVLKSAIPVVMPYRLKVWKNRRQIREFDRFENMVVKRSLIQKWDVISGLDRIGANTPISRFPDYEEDRKSRTSPLPFAHIGAVETKLSLANGITIRDPSRDKRVFEFCMAIPSEQFVRNGQDRYLLRRAMKGILPDPIRLNIRTKGLQSADWIYRLAPQWPEVLDEAKRALEQGDLEPYVDKDKLKEKLAKASRDINKNEENLIRSIVIAVIFSRFIAAFNPTPEVVK</sequence>
<feature type="domain" description="Glutamine amidotransferase type-2" evidence="11">
    <location>
        <begin position="62"/>
        <end position="165"/>
    </location>
</feature>
<evidence type="ECO:0000256" key="5">
    <source>
        <dbReference type="ARBA" id="ARBA00022840"/>
    </source>
</evidence>
<dbReference type="InterPro" id="IPR014729">
    <property type="entry name" value="Rossmann-like_a/b/a_fold"/>
</dbReference>
<evidence type="ECO:0000313" key="13">
    <source>
        <dbReference type="Proteomes" id="UP000282529"/>
    </source>
</evidence>
<dbReference type="Gene3D" id="3.40.50.620">
    <property type="entry name" value="HUPs"/>
    <property type="match status" value="2"/>
</dbReference>
<proteinExistence type="inferred from homology"/>
<feature type="domain" description="Asparagine synthetase" evidence="10">
    <location>
        <begin position="248"/>
        <end position="630"/>
    </location>
</feature>
<dbReference type="GO" id="GO:0004066">
    <property type="term" value="F:asparagine synthase (glutamine-hydrolyzing) activity"/>
    <property type="evidence" value="ECO:0007669"/>
    <property type="project" value="UniProtKB-EC"/>
</dbReference>
<dbReference type="RefSeq" id="WP_124696370.1">
    <property type="nucleotide sequence ID" value="NZ_JBHUFE010000010.1"/>
</dbReference>
<name>A0A3N9PW26_9BACL</name>
<accession>A0A3N9PW26</accession>
<evidence type="ECO:0000256" key="6">
    <source>
        <dbReference type="ARBA" id="ARBA00022888"/>
    </source>
</evidence>
<keyword evidence="6" id="KW-0028">Amino-acid biosynthesis</keyword>
<protein>
    <recommendedName>
        <fullName evidence="3">asparagine synthase (glutamine-hydrolyzing)</fullName>
        <ecNumber evidence="3">6.3.5.4</ecNumber>
    </recommendedName>
</protein>
<comment type="caution">
    <text evidence="12">The sequence shown here is derived from an EMBL/GenBank/DDBJ whole genome shotgun (WGS) entry which is preliminary data.</text>
</comment>
<dbReference type="InterPro" id="IPR017932">
    <property type="entry name" value="GATase_2_dom"/>
</dbReference>
<comment type="pathway">
    <text evidence="1">Amino-acid biosynthesis; L-asparagine biosynthesis; L-asparagine from L-aspartate (L-Gln route): step 1/1.</text>
</comment>
<dbReference type="GO" id="GO:0006529">
    <property type="term" value="P:asparagine biosynthetic process"/>
    <property type="evidence" value="ECO:0007669"/>
    <property type="project" value="UniProtKB-KW"/>
</dbReference>
<dbReference type="CDD" id="cd00712">
    <property type="entry name" value="AsnB"/>
    <property type="match status" value="1"/>
</dbReference>
<evidence type="ECO:0000256" key="4">
    <source>
        <dbReference type="ARBA" id="ARBA00022741"/>
    </source>
</evidence>
<reference evidence="12 13" key="1">
    <citation type="submission" date="2018-11" db="EMBL/GenBank/DDBJ databases">
        <title>Genome sequence of strain 7197.</title>
        <authorList>
            <person name="Gao J."/>
            <person name="Sun J."/>
        </authorList>
    </citation>
    <scope>NUCLEOTIDE SEQUENCE [LARGE SCALE GENOMIC DNA]</scope>
    <source>
        <strain evidence="12 13">7197</strain>
    </source>
</reference>
<dbReference type="Pfam" id="PF13537">
    <property type="entry name" value="GATase_7"/>
    <property type="match status" value="1"/>
</dbReference>
<dbReference type="EMBL" id="RQPI01000008">
    <property type="protein sequence ID" value="RQW10622.1"/>
    <property type="molecule type" value="Genomic_DNA"/>
</dbReference>
<dbReference type="EC" id="6.3.5.4" evidence="3"/>
<dbReference type="InterPro" id="IPR051786">
    <property type="entry name" value="ASN_synthetase/amidase"/>
</dbReference>
<dbReference type="Proteomes" id="UP000282529">
    <property type="component" value="Unassembled WGS sequence"/>
</dbReference>
<gene>
    <name evidence="12" type="ORF">EH198_15310</name>
</gene>
<comment type="catalytic activity">
    <reaction evidence="8">
        <text>L-aspartate + L-glutamine + ATP + H2O = L-asparagine + L-glutamate + AMP + diphosphate + H(+)</text>
        <dbReference type="Rhea" id="RHEA:12228"/>
        <dbReference type="ChEBI" id="CHEBI:15377"/>
        <dbReference type="ChEBI" id="CHEBI:15378"/>
        <dbReference type="ChEBI" id="CHEBI:29985"/>
        <dbReference type="ChEBI" id="CHEBI:29991"/>
        <dbReference type="ChEBI" id="CHEBI:30616"/>
        <dbReference type="ChEBI" id="CHEBI:33019"/>
        <dbReference type="ChEBI" id="CHEBI:58048"/>
        <dbReference type="ChEBI" id="CHEBI:58359"/>
        <dbReference type="ChEBI" id="CHEBI:456215"/>
        <dbReference type="EC" id="6.3.5.4"/>
    </reaction>
</comment>
<dbReference type="InterPro" id="IPR029055">
    <property type="entry name" value="Ntn_hydrolases_N"/>
</dbReference>
<dbReference type="AlphaFoldDB" id="A0A3N9PW26"/>
<evidence type="ECO:0000256" key="1">
    <source>
        <dbReference type="ARBA" id="ARBA00005187"/>
    </source>
</evidence>
<dbReference type="InterPro" id="IPR033738">
    <property type="entry name" value="AsnB_N"/>
</dbReference>
<dbReference type="GO" id="GO:0005524">
    <property type="term" value="F:ATP binding"/>
    <property type="evidence" value="ECO:0007669"/>
    <property type="project" value="UniProtKB-KW"/>
</dbReference>
<dbReference type="SUPFAM" id="SSF52402">
    <property type="entry name" value="Adenine nucleotide alpha hydrolases-like"/>
    <property type="match status" value="1"/>
</dbReference>
<dbReference type="SUPFAM" id="SSF56235">
    <property type="entry name" value="N-terminal nucleophile aminohydrolases (Ntn hydrolases)"/>
    <property type="match status" value="1"/>
</dbReference>
<keyword evidence="5 9" id="KW-0067">ATP-binding</keyword>
<dbReference type="InterPro" id="IPR006426">
    <property type="entry name" value="Asn_synth_AEB"/>
</dbReference>